<dbReference type="OrthoDB" id="409725at2759"/>
<comment type="similarity">
    <text evidence="2">Belongs to the SWEET sugar transporter family.</text>
</comment>
<name>A0A9W6UEL2_9STRA</name>
<keyword evidence="6 10" id="KW-0812">Transmembrane</keyword>
<evidence type="ECO:0000313" key="11">
    <source>
        <dbReference type="EMBL" id="GMF30822.1"/>
    </source>
</evidence>
<dbReference type="InterPro" id="IPR004316">
    <property type="entry name" value="SWEET_rpt"/>
</dbReference>
<evidence type="ECO:0000256" key="3">
    <source>
        <dbReference type="ARBA" id="ARBA00022448"/>
    </source>
</evidence>
<reference evidence="11" key="1">
    <citation type="submission" date="2023-04" db="EMBL/GenBank/DDBJ databases">
        <title>Phytophthora lilii NBRC 32176.</title>
        <authorList>
            <person name="Ichikawa N."/>
            <person name="Sato H."/>
            <person name="Tonouchi N."/>
        </authorList>
    </citation>
    <scope>NUCLEOTIDE SEQUENCE</scope>
    <source>
        <strain evidence="11">NBRC 32176</strain>
    </source>
</reference>
<evidence type="ECO:0000256" key="5">
    <source>
        <dbReference type="ARBA" id="ARBA00022597"/>
    </source>
</evidence>
<protein>
    <submittedName>
        <fullName evidence="11">Unnamed protein product</fullName>
    </submittedName>
</protein>
<dbReference type="GO" id="GO:0051119">
    <property type="term" value="F:sugar transmembrane transporter activity"/>
    <property type="evidence" value="ECO:0007669"/>
    <property type="project" value="InterPro"/>
</dbReference>
<feature type="transmembrane region" description="Helical" evidence="10">
    <location>
        <begin position="70"/>
        <end position="89"/>
    </location>
</feature>
<evidence type="ECO:0000256" key="2">
    <source>
        <dbReference type="ARBA" id="ARBA00007809"/>
    </source>
</evidence>
<proteinExistence type="inferred from homology"/>
<dbReference type="AlphaFoldDB" id="A0A9W6UEL2"/>
<accession>A0A9W6UEL2</accession>
<evidence type="ECO:0000256" key="8">
    <source>
        <dbReference type="ARBA" id="ARBA00022989"/>
    </source>
</evidence>
<keyword evidence="4" id="KW-1003">Cell membrane</keyword>
<keyword evidence="8 10" id="KW-1133">Transmembrane helix</keyword>
<comment type="caution">
    <text evidence="11">The sequence shown here is derived from an EMBL/GenBank/DDBJ whole genome shotgun (WGS) entry which is preliminary data.</text>
</comment>
<evidence type="ECO:0000256" key="1">
    <source>
        <dbReference type="ARBA" id="ARBA00004651"/>
    </source>
</evidence>
<gene>
    <name evidence="11" type="ORF">Plil01_001317500</name>
</gene>
<evidence type="ECO:0000256" key="7">
    <source>
        <dbReference type="ARBA" id="ARBA00022737"/>
    </source>
</evidence>
<dbReference type="PANTHER" id="PTHR10791">
    <property type="entry name" value="RAG1-ACTIVATING PROTEIN 1"/>
    <property type="match status" value="1"/>
</dbReference>
<dbReference type="EMBL" id="BSXW01000865">
    <property type="protein sequence ID" value="GMF30822.1"/>
    <property type="molecule type" value="Genomic_DNA"/>
</dbReference>
<dbReference type="InterPro" id="IPR047664">
    <property type="entry name" value="SWEET"/>
</dbReference>
<keyword evidence="5" id="KW-0762">Sugar transport</keyword>
<feature type="transmembrane region" description="Helical" evidence="10">
    <location>
        <begin position="47"/>
        <end position="64"/>
    </location>
</feature>
<feature type="transmembrane region" description="Helical" evidence="10">
    <location>
        <begin position="101"/>
        <end position="123"/>
    </location>
</feature>
<evidence type="ECO:0000256" key="9">
    <source>
        <dbReference type="ARBA" id="ARBA00023136"/>
    </source>
</evidence>
<evidence type="ECO:0000313" key="12">
    <source>
        <dbReference type="Proteomes" id="UP001165083"/>
    </source>
</evidence>
<dbReference type="PANTHER" id="PTHR10791:SF30">
    <property type="entry name" value="SUGAR TRANSPORTER SWEET1"/>
    <property type="match status" value="1"/>
</dbReference>
<keyword evidence="12" id="KW-1185">Reference proteome</keyword>
<dbReference type="Proteomes" id="UP001165083">
    <property type="component" value="Unassembled WGS sequence"/>
</dbReference>
<feature type="transmembrane region" description="Helical" evidence="10">
    <location>
        <begin position="135"/>
        <end position="158"/>
    </location>
</feature>
<dbReference type="Gene3D" id="1.20.1280.290">
    <property type="match status" value="1"/>
</dbReference>
<keyword evidence="7" id="KW-0677">Repeat</keyword>
<evidence type="ECO:0000256" key="4">
    <source>
        <dbReference type="ARBA" id="ARBA00022475"/>
    </source>
</evidence>
<comment type="subcellular location">
    <subcellularLocation>
        <location evidence="1">Cell membrane</location>
        <topology evidence="1">Multi-pass membrane protein</topology>
    </subcellularLocation>
</comment>
<feature type="transmembrane region" description="Helical" evidence="10">
    <location>
        <begin position="6"/>
        <end position="26"/>
    </location>
</feature>
<evidence type="ECO:0000256" key="6">
    <source>
        <dbReference type="ARBA" id="ARBA00022692"/>
    </source>
</evidence>
<evidence type="ECO:0000256" key="10">
    <source>
        <dbReference type="SAM" id="Phobius"/>
    </source>
</evidence>
<keyword evidence="9 10" id="KW-0472">Membrane</keyword>
<keyword evidence="3" id="KW-0813">Transport</keyword>
<dbReference type="Pfam" id="PF03083">
    <property type="entry name" value="MtN3_slv"/>
    <property type="match status" value="1"/>
</dbReference>
<sequence length="239" mass="25795">MSAHDIAVNVARGLTLTTTLMLRISLLPDFRRMQKNHSTGDMSVMPCLLLFTNCYAVMFYAIAIDNMLPLFATSILGIVTGLVFNYFFYRWAVDKRAVVNAFIGSFVVCLLVTIYSILALTGYTGQSESSIGTTLGFITIGTTIGLYVSPMATIARVVRTQTASSMPLTMGTAEAIEGFNDERSLSVVVLSPDKQADSDKKSLSLASEKNLDFVALSSPGRVSIDLQPKEAATCSGGRE</sequence>
<dbReference type="FunFam" id="1.20.1280.290:FF:000007">
    <property type="entry name" value="Bidirectional sugar transporter SWEET7"/>
    <property type="match status" value="1"/>
</dbReference>
<dbReference type="GO" id="GO:0005886">
    <property type="term" value="C:plasma membrane"/>
    <property type="evidence" value="ECO:0007669"/>
    <property type="project" value="UniProtKB-SubCell"/>
</dbReference>
<organism evidence="11 12">
    <name type="scientific">Phytophthora lilii</name>
    <dbReference type="NCBI Taxonomy" id="2077276"/>
    <lineage>
        <taxon>Eukaryota</taxon>
        <taxon>Sar</taxon>
        <taxon>Stramenopiles</taxon>
        <taxon>Oomycota</taxon>
        <taxon>Peronosporomycetes</taxon>
        <taxon>Peronosporales</taxon>
        <taxon>Peronosporaceae</taxon>
        <taxon>Phytophthora</taxon>
    </lineage>
</organism>